<dbReference type="InterPro" id="IPR028971">
    <property type="entry name" value="NAD-GDH_cat"/>
</dbReference>
<dbReference type="GO" id="GO:0004352">
    <property type="term" value="F:glutamate dehydrogenase (NAD+) activity"/>
    <property type="evidence" value="ECO:0007669"/>
    <property type="project" value="InterPro"/>
</dbReference>
<reference evidence="7 8" key="1">
    <citation type="submission" date="2015-01" db="EMBL/GenBank/DDBJ databases">
        <title>Ahrensia donghaiensis sp. nov., a novel dimethylsulphoniopropionate-cleavage bacterium isolated from seawater and emended descriptions of the genus Ahrensia and Ahrensia kielensis.</title>
        <authorList>
            <person name="Liu J."/>
        </authorList>
    </citation>
    <scope>NUCLEOTIDE SEQUENCE [LARGE SCALE GENOMIC DNA]</scope>
    <source>
        <strain evidence="7 8">LZD062</strain>
    </source>
</reference>
<evidence type="ECO:0000259" key="6">
    <source>
        <dbReference type="Pfam" id="PF21077"/>
    </source>
</evidence>
<dbReference type="Pfam" id="PF21076">
    <property type="entry name" value="GDH_ACT2"/>
    <property type="match status" value="1"/>
</dbReference>
<evidence type="ECO:0000313" key="7">
    <source>
        <dbReference type="EMBL" id="KPA99904.1"/>
    </source>
</evidence>
<dbReference type="InterPro" id="IPR049056">
    <property type="entry name" value="NAD_Glu_DH_HM3"/>
</dbReference>
<dbReference type="Pfam" id="PF21074">
    <property type="entry name" value="GDH_C"/>
    <property type="match status" value="1"/>
</dbReference>
<dbReference type="PANTHER" id="PTHR43403:SF1">
    <property type="entry name" value="NAD-SPECIFIC GLUTAMATE DEHYDROGENASE"/>
    <property type="match status" value="1"/>
</dbReference>
<dbReference type="STRING" id="1514904.SU32_16675"/>
<dbReference type="GO" id="GO:0004069">
    <property type="term" value="F:L-aspartate:2-oxoglutarate aminotransferase activity"/>
    <property type="evidence" value="ECO:0007669"/>
    <property type="project" value="InterPro"/>
</dbReference>
<dbReference type="RefSeq" id="WP_054000514.1">
    <property type="nucleotide sequence ID" value="NZ_JXMU01000042.1"/>
</dbReference>
<evidence type="ECO:0000259" key="3">
    <source>
        <dbReference type="Pfam" id="PF21074"/>
    </source>
</evidence>
<dbReference type="Pfam" id="PF21075">
    <property type="entry name" value="GDH_ACT1"/>
    <property type="match status" value="1"/>
</dbReference>
<protein>
    <submittedName>
        <fullName evidence="7">NAD-glutamate dehydrogenase</fullName>
    </submittedName>
</protein>
<dbReference type="SUPFAM" id="SSF51735">
    <property type="entry name" value="NAD(P)-binding Rossmann-fold domains"/>
    <property type="match status" value="1"/>
</dbReference>
<dbReference type="Gene3D" id="3.40.50.720">
    <property type="entry name" value="NAD(P)-binding Rossmann-like Domain"/>
    <property type="match status" value="1"/>
</dbReference>
<dbReference type="PATRIC" id="fig|1514904.3.peg.2790"/>
<dbReference type="PANTHER" id="PTHR43403">
    <property type="entry name" value="NAD-SPECIFIC GLUTAMATE DEHYDROGENASE"/>
    <property type="match status" value="1"/>
</dbReference>
<feature type="domain" description="NAD-glutamate dehydrogenase N-terminal ACT1" evidence="4">
    <location>
        <begin position="30"/>
        <end position="166"/>
    </location>
</feature>
<dbReference type="EMBL" id="JXMU01000042">
    <property type="protein sequence ID" value="KPA99904.1"/>
    <property type="molecule type" value="Genomic_DNA"/>
</dbReference>
<dbReference type="OrthoDB" id="9758052at2"/>
<gene>
    <name evidence="7" type="ORF">SU32_16675</name>
</gene>
<proteinExistence type="predicted"/>
<organism evidence="7 8">
    <name type="scientific">Ahrensia marina</name>
    <dbReference type="NCBI Taxonomy" id="1514904"/>
    <lineage>
        <taxon>Bacteria</taxon>
        <taxon>Pseudomonadati</taxon>
        <taxon>Pseudomonadota</taxon>
        <taxon>Alphaproteobacteria</taxon>
        <taxon>Hyphomicrobiales</taxon>
        <taxon>Ahrensiaceae</taxon>
        <taxon>Ahrensia</taxon>
    </lineage>
</organism>
<dbReference type="Proteomes" id="UP000038011">
    <property type="component" value="Unassembled WGS sequence"/>
</dbReference>
<dbReference type="Pfam" id="PF21077">
    <property type="entry name" value="GDH_ACT3"/>
    <property type="match status" value="1"/>
</dbReference>
<evidence type="ECO:0000259" key="2">
    <source>
        <dbReference type="Pfam" id="PF05088"/>
    </source>
</evidence>
<accession>A0A0N0E6D8</accession>
<keyword evidence="8" id="KW-1185">Reference proteome</keyword>
<evidence type="ECO:0000259" key="4">
    <source>
        <dbReference type="Pfam" id="PF21075"/>
    </source>
</evidence>
<name>A0A0N0E6D8_9HYPH</name>
<sequence>MAKTLTASAKRILQEVSAKLTASEKALAEPLLSAAYTEDLAIIESDTLAAAIKLTAEALLTHKKSDSIVEVQSTSDELGKPMTIVSVINENKPFLFDSVLGEINEKAPDVHMVVHPVLDVKHTAKNFEIVDKARPGLAREETVKTSIIVAVLPPMEDDARQALKNDIVSTLAQVKAAVRDWHPMQSKMNDIVHALTEGVTPARKKDIQEAIEFLSWLRDDNFTFLGIREYNYVGGEKTGKLVRADQPALGILEDPDIHVLRRGDEAVTTTPEIRAFLTGRDVLIVTKANVKSVVHRRTYMDYIGIKKYNEKGKLSGEIRLVGLFTSAAYTRSVKRVPYIKSKIETVIARSDYEADSHSGKALLNILEDYPRDELFQVDSTTLLRNAEAILALTDRPRVRVLSRIDPFDRFVSAIVYVPRDRYSSENREKICAALAVAYEGHVSAYYPAIPEGMLARVHVIIGRRSGETPKPTQASLERTVSNIIRTWEDALRDEPDLDAVAFNRFSFSDVYRDTVSAAQAVRDVDYLEKLSTEHPIAADFHAVTDDTDSKSSAALRIYHLGAPVPLSERVPILENMGFRVIDELSYEVTLKPTEPNGPISIFLHEMRLESASGDAVPMEDEGVLYEESFISVWAGGNENDRYNGLVLSTGFDARQVTALRAYGRYLKQAGISFSQEYIASTLIKHSHIARQLFDLFDARFNPDRAADPEEDTKVTEKHIKAAINDSLSDVPSIDEDRIIRRFLNLIEATLRTSYFQRDENGRPKQNIAFKFDPQRIDGIPAPKPYREIYVFAPDVEGLHLRFGPIARGGLRWSDRSEDYRTEVLGLVKAQQVKNAVIVPVGSKGAFYPMRLPHNGTRDEIYEAGRSAYMTFISSLLSLTDNLDGDTVIVPPRTVRHDGDDPYLVVAADKGTAAFSDTANGISQSHDFWLDDAFASGGSAGYDHKKMGITARGAWEAVKRHFREMDKDIQEEPFTVAGVGDMSGDVFGNGMLLSKQIKLIAAFDHRDIFIDPDPDPATSYKERERVFNLGRSSWQDYDTKKLSKGGGIFPRSQKIITLSKAAADAIGLDKTKASPTEILTAILKAEVELFWFGGIGTYIRASHENNSEVGDKANDPIRITAKEVRAKVLGEGANLGVTQPGRIEYGLLGGRCNSDAIDNSAGVNSSDVEVNIKIALAPSMRDGSLPREKRNKLLEAMTDTVAELVLENNYEQTLTISRTHERGASMLSVQKRLMESLEDRGLLNREVEDLPNDEELAERATSGTGLTRSEIGVLLSYAKIVLLDDLVASDVPDDPYLEKYLMGYFPKKMQKDFAENIRTHRLRREIIGTVLANEVVNKGGPSVISRFEDATGVLPSTIVRAHVITRDAYNLPQLNAAIDALDGKVTGDEQLALYKDLSDSQRTAISGFIKTVNDDLAIADHVSRLSAIRDALEGKLMSIIPQYLNDWAKERHQKFKGCGLSDAQAKRLALLPILTMAPDMAAIMDATERDILEVAQALFAVSNTFKIGRLEHLANLLETGDYFDGLAQQRALDTIHTARNAITISALSNSKLEAAEAVKAWHGANETRISRVQERISDLTDKSDLTVSRLTVAAGLLTDLVG</sequence>
<dbReference type="InterPro" id="IPR048381">
    <property type="entry name" value="GDH_C"/>
</dbReference>
<dbReference type="Pfam" id="PF21078">
    <property type="entry name" value="GDH_HM3"/>
    <property type="match status" value="1"/>
</dbReference>
<feature type="domain" description="NAD-specific glutamate dehydrogenase C-terminal" evidence="3">
    <location>
        <begin position="1262"/>
        <end position="1596"/>
    </location>
</feature>
<keyword evidence="1" id="KW-0560">Oxidoreductase</keyword>
<dbReference type="InterPro" id="IPR007780">
    <property type="entry name" value="NAD_Glu_DH_bac"/>
</dbReference>
<dbReference type="Pfam" id="PF21073">
    <property type="entry name" value="GDH_HM1"/>
    <property type="match status" value="1"/>
</dbReference>
<dbReference type="PIRSF" id="PIRSF036761">
    <property type="entry name" value="GDH_Mll4104"/>
    <property type="match status" value="1"/>
</dbReference>
<dbReference type="InterPro" id="IPR046346">
    <property type="entry name" value="Aminoacid_DH-like_N_sf"/>
</dbReference>
<dbReference type="InterPro" id="IPR036291">
    <property type="entry name" value="NAD(P)-bd_dom_sf"/>
</dbReference>
<dbReference type="InterPro" id="IPR049062">
    <property type="entry name" value="NAD_Glu_DH_ACT2"/>
</dbReference>
<dbReference type="InterPro" id="IPR049064">
    <property type="entry name" value="NAD_Glu_DH_ACT3"/>
</dbReference>
<feature type="domain" description="NAD-glutamate dehydrogenase catalytic" evidence="2">
    <location>
        <begin position="723"/>
        <end position="1216"/>
    </location>
</feature>
<feature type="domain" description="NAD-glutamate dehydrogenase ACT2" evidence="5">
    <location>
        <begin position="399"/>
        <end position="488"/>
    </location>
</feature>
<dbReference type="SUPFAM" id="SSF53223">
    <property type="entry name" value="Aminoacid dehydrogenase-like, N-terminal domain"/>
    <property type="match status" value="1"/>
</dbReference>
<dbReference type="InterPro" id="IPR024727">
    <property type="entry name" value="NAD_Glu_DH_N_ACT1"/>
</dbReference>
<dbReference type="Pfam" id="PF05088">
    <property type="entry name" value="Bac_GDH_CD"/>
    <property type="match status" value="1"/>
</dbReference>
<dbReference type="GO" id="GO:0006538">
    <property type="term" value="P:L-glutamate catabolic process"/>
    <property type="evidence" value="ECO:0007669"/>
    <property type="project" value="InterPro"/>
</dbReference>
<evidence type="ECO:0000256" key="1">
    <source>
        <dbReference type="ARBA" id="ARBA00023002"/>
    </source>
</evidence>
<dbReference type="InterPro" id="IPR049059">
    <property type="entry name" value="NAD_Glu_DH_HM1"/>
</dbReference>
<feature type="domain" description="NAD-glutamate dehydrogenase ACT3" evidence="6">
    <location>
        <begin position="547"/>
        <end position="618"/>
    </location>
</feature>
<evidence type="ECO:0000259" key="5">
    <source>
        <dbReference type="Pfam" id="PF21076"/>
    </source>
</evidence>
<comment type="caution">
    <text evidence="7">The sequence shown here is derived from an EMBL/GenBank/DDBJ whole genome shotgun (WGS) entry which is preliminary data.</text>
</comment>
<evidence type="ECO:0000313" key="8">
    <source>
        <dbReference type="Proteomes" id="UP000038011"/>
    </source>
</evidence>